<dbReference type="EMBL" id="GEZM01052357">
    <property type="protein sequence ID" value="JAV74522.1"/>
    <property type="molecule type" value="Transcribed_RNA"/>
</dbReference>
<dbReference type="Gene3D" id="1.10.510.10">
    <property type="entry name" value="Transferase(Phosphotransferase) domain 1"/>
    <property type="match status" value="1"/>
</dbReference>
<name>A0A1Y1LLJ3_PHOPY</name>
<protein>
    <recommendedName>
        <fullName evidence="2">Protein kinase domain-containing protein</fullName>
    </recommendedName>
</protein>
<organism evidence="1">
    <name type="scientific">Photinus pyralis</name>
    <name type="common">Common eastern firefly</name>
    <name type="synonym">Lampyris pyralis</name>
    <dbReference type="NCBI Taxonomy" id="7054"/>
    <lineage>
        <taxon>Eukaryota</taxon>
        <taxon>Metazoa</taxon>
        <taxon>Ecdysozoa</taxon>
        <taxon>Arthropoda</taxon>
        <taxon>Hexapoda</taxon>
        <taxon>Insecta</taxon>
        <taxon>Pterygota</taxon>
        <taxon>Neoptera</taxon>
        <taxon>Endopterygota</taxon>
        <taxon>Coleoptera</taxon>
        <taxon>Polyphaga</taxon>
        <taxon>Elateriformia</taxon>
        <taxon>Elateroidea</taxon>
        <taxon>Lampyridae</taxon>
        <taxon>Lampyrinae</taxon>
        <taxon>Photinus</taxon>
    </lineage>
</organism>
<reference evidence="1" key="1">
    <citation type="journal article" date="2016" name="Sci. Rep.">
        <title>Molecular characterization of firefly nuptial gifts: a multi-omics approach sheds light on postcopulatory sexual selection.</title>
        <authorList>
            <person name="Al-Wathiqui N."/>
            <person name="Fallon T.R."/>
            <person name="South A."/>
            <person name="Weng J.K."/>
            <person name="Lewis S.M."/>
        </authorList>
    </citation>
    <scope>NUCLEOTIDE SEQUENCE</scope>
</reference>
<dbReference type="AlphaFoldDB" id="A0A1Y1LLJ3"/>
<evidence type="ECO:0008006" key="2">
    <source>
        <dbReference type="Google" id="ProtNLM"/>
    </source>
</evidence>
<dbReference type="SUPFAM" id="SSF56112">
    <property type="entry name" value="Protein kinase-like (PK-like)"/>
    <property type="match status" value="1"/>
</dbReference>
<dbReference type="InterPro" id="IPR011009">
    <property type="entry name" value="Kinase-like_dom_sf"/>
</dbReference>
<sequence>MFWGTEDNATWMQVQTLGKLPDEWWEKWDARSEDFTEDGQLIRVDDPVHTFDYQFENDIQRVRRKCKMETMDSAEKEALLAMLRPMLAYRPEQRCSVNEVLGSGWMTRYAMPDYERMLRIQPVDEEPRK</sequence>
<accession>A0A1Y1LLJ3</accession>
<evidence type="ECO:0000313" key="1">
    <source>
        <dbReference type="EMBL" id="JAV74522.1"/>
    </source>
</evidence>
<proteinExistence type="predicted"/>